<comment type="caution">
    <text evidence="10">The sequence shown here is derived from an EMBL/GenBank/DDBJ whole genome shotgun (WGS) entry which is preliminary data.</text>
</comment>
<feature type="domain" description="TauD/TfdA-like" evidence="8">
    <location>
        <begin position="364"/>
        <end position="418"/>
    </location>
</feature>
<dbReference type="InterPro" id="IPR050411">
    <property type="entry name" value="AlphaKG_dependent_hydroxylases"/>
</dbReference>
<evidence type="ECO:0000313" key="11">
    <source>
        <dbReference type="Proteomes" id="UP001150941"/>
    </source>
</evidence>
<reference evidence="10" key="2">
    <citation type="journal article" date="2023" name="IMA Fungus">
        <title>Comparative genomic study of the Penicillium genus elucidates a diverse pangenome and 15 lateral gene transfer events.</title>
        <authorList>
            <person name="Petersen C."/>
            <person name="Sorensen T."/>
            <person name="Nielsen M.R."/>
            <person name="Sondergaard T.E."/>
            <person name="Sorensen J.L."/>
            <person name="Fitzpatrick D.A."/>
            <person name="Frisvad J.C."/>
            <person name="Nielsen K.L."/>
        </authorList>
    </citation>
    <scope>NUCLEOTIDE SEQUENCE</scope>
    <source>
        <strain evidence="10">IBT 19713</strain>
    </source>
</reference>
<evidence type="ECO:0000256" key="3">
    <source>
        <dbReference type="ARBA" id="ARBA00022723"/>
    </source>
</evidence>
<dbReference type="Pfam" id="PF02668">
    <property type="entry name" value="TauD"/>
    <property type="match status" value="2"/>
</dbReference>
<dbReference type="Pfam" id="PF06155">
    <property type="entry name" value="GBBH-like_N"/>
    <property type="match status" value="1"/>
</dbReference>
<evidence type="ECO:0000256" key="1">
    <source>
        <dbReference type="ARBA" id="ARBA00001954"/>
    </source>
</evidence>
<keyword evidence="11" id="KW-1185">Reference proteome</keyword>
<organism evidence="10 11">
    <name type="scientific">Penicillium chermesinum</name>
    <dbReference type="NCBI Taxonomy" id="63820"/>
    <lineage>
        <taxon>Eukaryota</taxon>
        <taxon>Fungi</taxon>
        <taxon>Dikarya</taxon>
        <taxon>Ascomycota</taxon>
        <taxon>Pezizomycotina</taxon>
        <taxon>Eurotiomycetes</taxon>
        <taxon>Eurotiomycetidae</taxon>
        <taxon>Eurotiales</taxon>
        <taxon>Aspergillaceae</taxon>
        <taxon>Penicillium</taxon>
    </lineage>
</organism>
<dbReference type="PANTHER" id="PTHR10696">
    <property type="entry name" value="GAMMA-BUTYROBETAINE HYDROXYLASE-RELATED"/>
    <property type="match status" value="1"/>
</dbReference>
<dbReference type="Gene3D" id="3.60.130.10">
    <property type="entry name" value="Clavaminate synthase-like"/>
    <property type="match status" value="1"/>
</dbReference>
<dbReference type="Gene3D" id="3.30.2020.30">
    <property type="match status" value="1"/>
</dbReference>
<dbReference type="InterPro" id="IPR042098">
    <property type="entry name" value="TauD-like_sf"/>
</dbReference>
<dbReference type="GeneID" id="83202662"/>
<gene>
    <name evidence="10" type="ORF">N7468_006063</name>
</gene>
<evidence type="ECO:0000256" key="2">
    <source>
        <dbReference type="ARBA" id="ARBA00008654"/>
    </source>
</evidence>
<dbReference type="GO" id="GO:0046872">
    <property type="term" value="F:metal ion binding"/>
    <property type="evidence" value="ECO:0007669"/>
    <property type="project" value="UniProtKB-KW"/>
</dbReference>
<keyword evidence="5" id="KW-0560">Oxidoreductase</keyword>
<dbReference type="InterPro" id="IPR038492">
    <property type="entry name" value="GBBH-like_N_sf"/>
</dbReference>
<evidence type="ECO:0000259" key="8">
    <source>
        <dbReference type="Pfam" id="PF02668"/>
    </source>
</evidence>
<keyword evidence="6" id="KW-0408">Iron</keyword>
<keyword evidence="3" id="KW-0479">Metal-binding</keyword>
<evidence type="ECO:0000256" key="6">
    <source>
        <dbReference type="ARBA" id="ARBA00023004"/>
    </source>
</evidence>
<dbReference type="InterPro" id="IPR010376">
    <property type="entry name" value="GBBH-like_N"/>
</dbReference>
<feature type="domain" description="Gamma-butyrobetaine hydroxylase-like N-terminal" evidence="9">
    <location>
        <begin position="97"/>
        <end position="166"/>
    </location>
</feature>
<protein>
    <recommendedName>
        <fullName evidence="12">Gamma-butyrobetaine dioxygenase</fullName>
    </recommendedName>
</protein>
<evidence type="ECO:0000256" key="4">
    <source>
        <dbReference type="ARBA" id="ARBA00022964"/>
    </source>
</evidence>
<keyword evidence="4" id="KW-0223">Dioxygenase</keyword>
<dbReference type="GO" id="GO:0005739">
    <property type="term" value="C:mitochondrion"/>
    <property type="evidence" value="ECO:0007669"/>
    <property type="project" value="TreeGrafter"/>
</dbReference>
<comment type="cofactor">
    <cofactor evidence="1">
        <name>Fe(2+)</name>
        <dbReference type="ChEBI" id="CHEBI:29033"/>
    </cofactor>
</comment>
<comment type="similarity">
    <text evidence="2">Belongs to the gamma-BBH/TMLD family.</text>
</comment>
<feature type="region of interest" description="Disordered" evidence="7">
    <location>
        <begin position="40"/>
        <end position="77"/>
    </location>
</feature>
<sequence length="452" mass="51745">MRPFSAVLRNSLRGQSGQLRIPLAPGRVAIPRYNTVRLLSTSAEPEPAGRESTSTTQLGDHQGGIAPNSLPAGSRTTSHGIEVDFHGNNGFLTVHPNALHLKFRHGERPLSYFFLRDLCQCRVCKDPHSKQRNFRTSDIPLDIKPQKVEFNGKIVRLKWADDHVSEWGLSYLIRHMPKSNPPIRYKPYTWNAERMKEIQHWVSFDDYISDDKKFATAMKNLHFLGLIFVKDIPDSREMVEKIATRMGPVRDSFYGKTWDVRTVPEAKNVAYTSQFLGFHMDLMYMNEPPGYQLLHCLENSCDGGESLFTDTFFAARRFKDTPELYQALLDLKLSYEYDHDNHKYYQTRPGPLPTNPGKKWGLRMKALKQFEEFMAEETAMFELKLNPGECVIFNNRRIAHARRQFNTATGSRWLAGAYVDTDAVRSCIAVSQAHHGDVWKSRGGENKEGGKD</sequence>
<dbReference type="InterPro" id="IPR003819">
    <property type="entry name" value="TauD/TfdA-like"/>
</dbReference>
<evidence type="ECO:0000259" key="9">
    <source>
        <dbReference type="Pfam" id="PF06155"/>
    </source>
</evidence>
<dbReference type="RefSeq" id="XP_058331099.1">
    <property type="nucleotide sequence ID" value="XM_058475359.1"/>
</dbReference>
<dbReference type="SUPFAM" id="SSF51197">
    <property type="entry name" value="Clavaminate synthase-like"/>
    <property type="match status" value="1"/>
</dbReference>
<dbReference type="EMBL" id="JAPQKS010000004">
    <property type="protein sequence ID" value="KAJ5233107.1"/>
    <property type="molecule type" value="Genomic_DNA"/>
</dbReference>
<accession>A0A9W9TNU1</accession>
<dbReference type="Proteomes" id="UP001150941">
    <property type="component" value="Unassembled WGS sequence"/>
</dbReference>
<evidence type="ECO:0008006" key="12">
    <source>
        <dbReference type="Google" id="ProtNLM"/>
    </source>
</evidence>
<evidence type="ECO:0000256" key="7">
    <source>
        <dbReference type="SAM" id="MobiDB-lite"/>
    </source>
</evidence>
<dbReference type="OrthoDB" id="406634at2759"/>
<dbReference type="GO" id="GO:0045329">
    <property type="term" value="P:carnitine biosynthetic process"/>
    <property type="evidence" value="ECO:0007669"/>
    <property type="project" value="TreeGrafter"/>
</dbReference>
<dbReference type="AlphaFoldDB" id="A0A9W9TNU1"/>
<reference evidence="10" key="1">
    <citation type="submission" date="2022-11" db="EMBL/GenBank/DDBJ databases">
        <authorList>
            <person name="Petersen C."/>
        </authorList>
    </citation>
    <scope>NUCLEOTIDE SEQUENCE</scope>
    <source>
        <strain evidence="10">IBT 19713</strain>
    </source>
</reference>
<name>A0A9W9TNU1_9EURO</name>
<evidence type="ECO:0000313" key="10">
    <source>
        <dbReference type="EMBL" id="KAJ5233107.1"/>
    </source>
</evidence>
<dbReference type="PANTHER" id="PTHR10696:SF25">
    <property type="entry name" value="OXIDOREDUCTASE AIM17-RELATED"/>
    <property type="match status" value="1"/>
</dbReference>
<proteinExistence type="inferred from homology"/>
<dbReference type="GO" id="GO:0016706">
    <property type="term" value="F:2-oxoglutarate-dependent dioxygenase activity"/>
    <property type="evidence" value="ECO:0007669"/>
    <property type="project" value="UniProtKB-ARBA"/>
</dbReference>
<feature type="domain" description="TauD/TfdA-like" evidence="8">
    <location>
        <begin position="202"/>
        <end position="342"/>
    </location>
</feature>
<evidence type="ECO:0000256" key="5">
    <source>
        <dbReference type="ARBA" id="ARBA00023002"/>
    </source>
</evidence>